<dbReference type="PANTHER" id="PTHR42713">
    <property type="entry name" value="HISTIDINE KINASE-RELATED"/>
    <property type="match status" value="1"/>
</dbReference>
<comment type="caution">
    <text evidence="11">The sequence shown here is derived from an EMBL/GenBank/DDBJ whole genome shotgun (WGS) entry which is preliminary data.</text>
</comment>
<dbReference type="InterPro" id="IPR051552">
    <property type="entry name" value="HptR"/>
</dbReference>
<protein>
    <submittedName>
        <fullName evidence="11">Response regulator transcription factor</fullName>
    </submittedName>
</protein>
<gene>
    <name evidence="11" type="ORF">KHA91_18030</name>
</gene>
<dbReference type="Pfam" id="PF12833">
    <property type="entry name" value="HTH_18"/>
    <property type="match status" value="1"/>
</dbReference>
<name>A0A942UT72_9BACI</name>
<dbReference type="SMART" id="SM00342">
    <property type="entry name" value="HTH_ARAC"/>
    <property type="match status" value="1"/>
</dbReference>
<dbReference type="Gene3D" id="1.10.10.60">
    <property type="entry name" value="Homeodomain-like"/>
    <property type="match status" value="2"/>
</dbReference>
<dbReference type="AlphaFoldDB" id="A0A942UT72"/>
<keyword evidence="3 8" id="KW-0597">Phosphoprotein</keyword>
<proteinExistence type="predicted"/>
<dbReference type="PANTHER" id="PTHR42713:SF3">
    <property type="entry name" value="TRANSCRIPTIONAL REGULATORY PROTEIN HPTR"/>
    <property type="match status" value="1"/>
</dbReference>
<dbReference type="PRINTS" id="PR00032">
    <property type="entry name" value="HTHARAC"/>
</dbReference>
<dbReference type="SMART" id="SM00448">
    <property type="entry name" value="REC"/>
    <property type="match status" value="1"/>
</dbReference>
<keyword evidence="5" id="KW-0805">Transcription regulation</keyword>
<dbReference type="Pfam" id="PF00072">
    <property type="entry name" value="Response_reg"/>
    <property type="match status" value="1"/>
</dbReference>
<feature type="modified residue" description="4-aspartylphosphate" evidence="8">
    <location>
        <position position="58"/>
    </location>
</feature>
<sequence>MNEWCKVLIVDDEVLIRQGIKHYINWEQEGFQIVGEAANGREALDMIEKLDPHIVITDIVMPMMDGEELTRAIKKDYPNIEVIVLSSFGDFDYVRSTFQSGVADYILKPKLDGPELKKALQQAAKKFPFFTTGKNSKDTIPTIEQMIEKLISGYEIDHPLETITEVFPYSHFCLLGINGTKSRQLEEDAEKNLKLHLKDISIHPVATTDLDITYLLNFNIDKLPSIHESIKVMSTSDREIGWIVSEPFTLITDLKIYYDQLLKMIQYHFYLQNNSVLIYDELPSQLANGNNPFNLNRFTEDFKREQFDSAFDYLEKHVDDLSRQYTMDVFEFKSFLGNIIFNITVLLGNMDYDNEALEKEKYSYFASINDATHVKEATALLHSFLAEANTIITSKSNDISHPNMRKLLDYIERHYAESISLSEMAKHFHFNPSYLSTFFNTHNKEGFSEYLNRIRIEKSVELLEKGTVSISEISGMVGYSDHSYFTKVFKKMMGISPSSYRKRFFT</sequence>
<dbReference type="GO" id="GO:0000160">
    <property type="term" value="P:phosphorelay signal transduction system"/>
    <property type="evidence" value="ECO:0007669"/>
    <property type="project" value="UniProtKB-KW"/>
</dbReference>
<comment type="subcellular location">
    <subcellularLocation>
        <location evidence="1">Cytoplasm</location>
    </subcellularLocation>
</comment>
<dbReference type="EMBL" id="JAGYPN010000004">
    <property type="protein sequence ID" value="MBS4224613.1"/>
    <property type="molecule type" value="Genomic_DNA"/>
</dbReference>
<evidence type="ECO:0000256" key="3">
    <source>
        <dbReference type="ARBA" id="ARBA00022553"/>
    </source>
</evidence>
<dbReference type="InterPro" id="IPR001789">
    <property type="entry name" value="Sig_transdc_resp-reg_receiver"/>
</dbReference>
<dbReference type="InterPro" id="IPR018060">
    <property type="entry name" value="HTH_AraC"/>
</dbReference>
<evidence type="ECO:0000256" key="5">
    <source>
        <dbReference type="ARBA" id="ARBA00023015"/>
    </source>
</evidence>
<evidence type="ECO:0000256" key="2">
    <source>
        <dbReference type="ARBA" id="ARBA00022490"/>
    </source>
</evidence>
<evidence type="ECO:0000259" key="10">
    <source>
        <dbReference type="PROSITE" id="PS50110"/>
    </source>
</evidence>
<dbReference type="SUPFAM" id="SSF46689">
    <property type="entry name" value="Homeodomain-like"/>
    <property type="match status" value="2"/>
</dbReference>
<evidence type="ECO:0000259" key="9">
    <source>
        <dbReference type="PROSITE" id="PS01124"/>
    </source>
</evidence>
<reference evidence="11 12" key="1">
    <citation type="submission" date="2021-05" db="EMBL/GenBank/DDBJ databases">
        <title>Novel Bacillus species.</title>
        <authorList>
            <person name="Liu G."/>
        </authorList>
    </citation>
    <scope>NUCLEOTIDE SEQUENCE [LARGE SCALE GENOMIC DNA]</scope>
    <source>
        <strain evidence="11 12">FJAT-49682</strain>
    </source>
</reference>
<keyword evidence="4" id="KW-0902">Two-component regulatory system</keyword>
<accession>A0A942UT72</accession>
<dbReference type="Gene3D" id="3.40.50.2300">
    <property type="match status" value="1"/>
</dbReference>
<dbReference type="InterPro" id="IPR011006">
    <property type="entry name" value="CheY-like_superfamily"/>
</dbReference>
<feature type="domain" description="HTH araC/xylS-type" evidence="9">
    <location>
        <begin position="405"/>
        <end position="503"/>
    </location>
</feature>
<dbReference type="InterPro" id="IPR020449">
    <property type="entry name" value="Tscrpt_reg_AraC-type_HTH"/>
</dbReference>
<evidence type="ECO:0000313" key="12">
    <source>
        <dbReference type="Proteomes" id="UP000676456"/>
    </source>
</evidence>
<evidence type="ECO:0000256" key="7">
    <source>
        <dbReference type="ARBA" id="ARBA00023163"/>
    </source>
</evidence>
<feature type="domain" description="Response regulatory" evidence="10">
    <location>
        <begin position="6"/>
        <end position="123"/>
    </location>
</feature>
<organism evidence="11 12">
    <name type="scientific">Lederbergia citrea</name>
    <dbReference type="NCBI Taxonomy" id="2833581"/>
    <lineage>
        <taxon>Bacteria</taxon>
        <taxon>Bacillati</taxon>
        <taxon>Bacillota</taxon>
        <taxon>Bacilli</taxon>
        <taxon>Bacillales</taxon>
        <taxon>Bacillaceae</taxon>
        <taxon>Lederbergia</taxon>
    </lineage>
</organism>
<dbReference type="Proteomes" id="UP000676456">
    <property type="component" value="Unassembled WGS sequence"/>
</dbReference>
<dbReference type="GO" id="GO:0003700">
    <property type="term" value="F:DNA-binding transcription factor activity"/>
    <property type="evidence" value="ECO:0007669"/>
    <property type="project" value="InterPro"/>
</dbReference>
<evidence type="ECO:0000256" key="4">
    <source>
        <dbReference type="ARBA" id="ARBA00023012"/>
    </source>
</evidence>
<evidence type="ECO:0000313" key="11">
    <source>
        <dbReference type="EMBL" id="MBS4224613.1"/>
    </source>
</evidence>
<keyword evidence="6" id="KW-0238">DNA-binding</keyword>
<evidence type="ECO:0000256" key="1">
    <source>
        <dbReference type="ARBA" id="ARBA00004496"/>
    </source>
</evidence>
<dbReference type="GO" id="GO:0005737">
    <property type="term" value="C:cytoplasm"/>
    <property type="evidence" value="ECO:0007669"/>
    <property type="project" value="UniProtKB-SubCell"/>
</dbReference>
<evidence type="ECO:0000256" key="8">
    <source>
        <dbReference type="PROSITE-ProRule" id="PRU00169"/>
    </source>
</evidence>
<keyword evidence="12" id="KW-1185">Reference proteome</keyword>
<dbReference type="GO" id="GO:0043565">
    <property type="term" value="F:sequence-specific DNA binding"/>
    <property type="evidence" value="ECO:0007669"/>
    <property type="project" value="InterPro"/>
</dbReference>
<evidence type="ECO:0000256" key="6">
    <source>
        <dbReference type="ARBA" id="ARBA00023125"/>
    </source>
</evidence>
<keyword evidence="2" id="KW-0963">Cytoplasm</keyword>
<dbReference type="PROSITE" id="PS01124">
    <property type="entry name" value="HTH_ARAC_FAMILY_2"/>
    <property type="match status" value="1"/>
</dbReference>
<dbReference type="InterPro" id="IPR009057">
    <property type="entry name" value="Homeodomain-like_sf"/>
</dbReference>
<dbReference type="PROSITE" id="PS50110">
    <property type="entry name" value="RESPONSE_REGULATORY"/>
    <property type="match status" value="1"/>
</dbReference>
<keyword evidence="7" id="KW-0804">Transcription</keyword>
<dbReference type="SUPFAM" id="SSF52172">
    <property type="entry name" value="CheY-like"/>
    <property type="match status" value="1"/>
</dbReference>
<dbReference type="CDD" id="cd17536">
    <property type="entry name" value="REC_YesN-like"/>
    <property type="match status" value="1"/>
</dbReference>